<organism evidence="1">
    <name type="scientific">Anguilla anguilla</name>
    <name type="common">European freshwater eel</name>
    <name type="synonym">Muraena anguilla</name>
    <dbReference type="NCBI Taxonomy" id="7936"/>
    <lineage>
        <taxon>Eukaryota</taxon>
        <taxon>Metazoa</taxon>
        <taxon>Chordata</taxon>
        <taxon>Craniata</taxon>
        <taxon>Vertebrata</taxon>
        <taxon>Euteleostomi</taxon>
        <taxon>Actinopterygii</taxon>
        <taxon>Neopterygii</taxon>
        <taxon>Teleostei</taxon>
        <taxon>Anguilliformes</taxon>
        <taxon>Anguillidae</taxon>
        <taxon>Anguilla</taxon>
    </lineage>
</organism>
<dbReference type="EMBL" id="GBXM01086052">
    <property type="protein sequence ID" value="JAH22525.1"/>
    <property type="molecule type" value="Transcribed_RNA"/>
</dbReference>
<evidence type="ECO:0000313" key="1">
    <source>
        <dbReference type="EMBL" id="JAH22525.1"/>
    </source>
</evidence>
<proteinExistence type="predicted"/>
<protein>
    <submittedName>
        <fullName evidence="1">Uncharacterized protein</fullName>
    </submittedName>
</protein>
<reference evidence="1" key="1">
    <citation type="submission" date="2014-11" db="EMBL/GenBank/DDBJ databases">
        <authorList>
            <person name="Amaro Gonzalez C."/>
        </authorList>
    </citation>
    <scope>NUCLEOTIDE SEQUENCE</scope>
</reference>
<dbReference type="AlphaFoldDB" id="A0A0E9R217"/>
<reference evidence="1" key="2">
    <citation type="journal article" date="2015" name="Fish Shellfish Immunol.">
        <title>Early steps in the European eel (Anguilla anguilla)-Vibrio vulnificus interaction in the gills: Role of the RtxA13 toxin.</title>
        <authorList>
            <person name="Callol A."/>
            <person name="Pajuelo D."/>
            <person name="Ebbesson L."/>
            <person name="Teles M."/>
            <person name="MacKenzie S."/>
            <person name="Amaro C."/>
        </authorList>
    </citation>
    <scope>NUCLEOTIDE SEQUENCE</scope>
</reference>
<sequence length="26" mass="2998">MHNNAHQYPSFSITNKVLVLSVLWAK</sequence>
<name>A0A0E9R217_ANGAN</name>
<accession>A0A0E9R217</accession>